<protein>
    <submittedName>
        <fullName evidence="2">Histone-lysine N-methyltransferase SUVR1</fullName>
    </submittedName>
</protein>
<dbReference type="Proteomes" id="UP000198287">
    <property type="component" value="Unassembled WGS sequence"/>
</dbReference>
<accession>A0A226DVC5</accession>
<evidence type="ECO:0000313" key="3">
    <source>
        <dbReference type="Proteomes" id="UP000198287"/>
    </source>
</evidence>
<gene>
    <name evidence="2" type="ORF">Fcan01_16339</name>
</gene>
<evidence type="ECO:0000313" key="2">
    <source>
        <dbReference type="EMBL" id="OXA48978.1"/>
    </source>
</evidence>
<organism evidence="2 3">
    <name type="scientific">Folsomia candida</name>
    <name type="common">Springtail</name>
    <dbReference type="NCBI Taxonomy" id="158441"/>
    <lineage>
        <taxon>Eukaryota</taxon>
        <taxon>Metazoa</taxon>
        <taxon>Ecdysozoa</taxon>
        <taxon>Arthropoda</taxon>
        <taxon>Hexapoda</taxon>
        <taxon>Collembola</taxon>
        <taxon>Entomobryomorpha</taxon>
        <taxon>Isotomoidea</taxon>
        <taxon>Isotomidae</taxon>
        <taxon>Proisotominae</taxon>
        <taxon>Folsomia</taxon>
    </lineage>
</organism>
<dbReference type="GO" id="GO:0008168">
    <property type="term" value="F:methyltransferase activity"/>
    <property type="evidence" value="ECO:0007669"/>
    <property type="project" value="UniProtKB-KW"/>
</dbReference>
<dbReference type="GO" id="GO:0032259">
    <property type="term" value="P:methylation"/>
    <property type="evidence" value="ECO:0007669"/>
    <property type="project" value="UniProtKB-KW"/>
</dbReference>
<sequence length="162" mass="18286">MTPLILIIWIFFAISANGNSNFFPGCDTRCKRELQKSCINHDQGPIDYWGYRSICLTFDADNFTGMGCLSSTPAIRLTNLTVTDGTLNELTVEVDEPGSHIYTSNFFDSDGTEYIYLRVTTYGSNEHDCLIKPGRCVSFDCYMCSATAWQNYTTVTYTNDYC</sequence>
<keyword evidence="2" id="KW-0489">Methyltransferase</keyword>
<reference evidence="2 3" key="1">
    <citation type="submission" date="2015-12" db="EMBL/GenBank/DDBJ databases">
        <title>The genome of Folsomia candida.</title>
        <authorList>
            <person name="Faddeeva A."/>
            <person name="Derks M.F."/>
            <person name="Anvar Y."/>
            <person name="Smit S."/>
            <person name="Van Straalen N."/>
            <person name="Roelofs D."/>
        </authorList>
    </citation>
    <scope>NUCLEOTIDE SEQUENCE [LARGE SCALE GENOMIC DNA]</scope>
    <source>
        <strain evidence="2 3">VU population</strain>
        <tissue evidence="2">Whole body</tissue>
    </source>
</reference>
<keyword evidence="2" id="KW-0808">Transferase</keyword>
<proteinExistence type="predicted"/>
<keyword evidence="1" id="KW-0732">Signal</keyword>
<comment type="caution">
    <text evidence="2">The sequence shown here is derived from an EMBL/GenBank/DDBJ whole genome shotgun (WGS) entry which is preliminary data.</text>
</comment>
<keyword evidence="3" id="KW-1185">Reference proteome</keyword>
<feature type="signal peptide" evidence="1">
    <location>
        <begin position="1"/>
        <end position="18"/>
    </location>
</feature>
<evidence type="ECO:0000256" key="1">
    <source>
        <dbReference type="SAM" id="SignalP"/>
    </source>
</evidence>
<dbReference type="EMBL" id="LNIX01000011">
    <property type="protein sequence ID" value="OXA48978.1"/>
    <property type="molecule type" value="Genomic_DNA"/>
</dbReference>
<dbReference type="AlphaFoldDB" id="A0A226DVC5"/>
<feature type="chain" id="PRO_5012511087" evidence="1">
    <location>
        <begin position="19"/>
        <end position="162"/>
    </location>
</feature>
<name>A0A226DVC5_FOLCA</name>